<dbReference type="OMA" id="ETPKGMA"/>
<dbReference type="Proteomes" id="UP000007875">
    <property type="component" value="Unassembled WGS sequence"/>
</dbReference>
<sequence>AGTDAVITIQLVGQNGKSTKFLPLNHMLQHDFKRGQVDNFTLTCSDVGMPILLRINMEKRIKVNEWLCDRIIVIYGEQKVCFPVYDWIESEYQIPTGEGMVVVILTVENPFLKSERAQEIDRNRGIFCWCDLPTEQDIDYGLPRHVNAATYDELPRMFQRKQIRAKDFKHGFIAGGLNSIKNKFLGNSLVLYGNLMNKIVTHYRIQLPIKLKTWSTDEGMGRQVLTGISPLAFKRMTHGNPNFDGNNQDITDALEGRSLEPVMEAGGLYISDYSEIYRDVDRCNDLYCPDAVGLFYVNKLGNFVPIAIQLVPGCSDYLFTPSNCSDMDWLLAKMYFRCAAANEHEWGYHFLYTHNMVEPFGVALFRCLPTVHPVYKLMRPHLRTSSAINTDARTQLITRDGFPTKAIATSATSLTQKMFKSTKFQDLIIPKVLKKQGTDDSAVLPNYHYRDDALALWKIMEDYVSDLLKSYYTSDEDVKDDYELQGWAQDVAHEGLGWDGNTRGFPDSITTIEQLVEICVTVMFTSSAQHAAVNFGQFDTYKFIPNCPGAMRLPPHKRGEATMQRILDSLPDQKMASIQIMLTYALSQFADDEVYLGQFPETFFTDETAVSIQQRYTDQLADLEKKIELRNASLKHPYVFLLPSRVPRGVAI</sequence>
<dbReference type="SUPFAM" id="SSF49723">
    <property type="entry name" value="Lipase/lipooxygenase domain (PLAT/LH2 domain)"/>
    <property type="match status" value="1"/>
</dbReference>
<reference evidence="8" key="2">
    <citation type="submission" date="2025-08" db="UniProtKB">
        <authorList>
            <consortium name="Ensembl"/>
        </authorList>
    </citation>
    <scope>IDENTIFICATION</scope>
</reference>
<dbReference type="PRINTS" id="PR00087">
    <property type="entry name" value="LIPOXYGENASE"/>
</dbReference>
<dbReference type="AlphaFoldDB" id="H2Y9R7"/>
<evidence type="ECO:0000256" key="5">
    <source>
        <dbReference type="PROSITE-ProRule" id="PRU00152"/>
    </source>
</evidence>
<evidence type="ECO:0000256" key="4">
    <source>
        <dbReference type="ARBA" id="ARBA00023098"/>
    </source>
</evidence>
<dbReference type="Gene3D" id="1.20.245.10">
    <property type="entry name" value="Lipoxygenase-1, Domain 5"/>
    <property type="match status" value="1"/>
</dbReference>
<dbReference type="InterPro" id="IPR000907">
    <property type="entry name" value="LipOase"/>
</dbReference>
<accession>H2Y9R7</accession>
<reference evidence="8" key="3">
    <citation type="submission" date="2025-09" db="UniProtKB">
        <authorList>
            <consortium name="Ensembl"/>
        </authorList>
    </citation>
    <scope>IDENTIFICATION</scope>
</reference>
<evidence type="ECO:0000256" key="1">
    <source>
        <dbReference type="ARBA" id="ARBA00022723"/>
    </source>
</evidence>
<dbReference type="InterPro" id="IPR036226">
    <property type="entry name" value="LipOase_C_sf"/>
</dbReference>
<dbReference type="GO" id="GO:0046872">
    <property type="term" value="F:metal ion binding"/>
    <property type="evidence" value="ECO:0007669"/>
    <property type="project" value="UniProtKB-KW"/>
</dbReference>
<dbReference type="eggNOG" id="ENOG502QQSP">
    <property type="taxonomic scope" value="Eukaryota"/>
</dbReference>
<keyword evidence="2" id="KW-0223">Dioxygenase</keyword>
<dbReference type="Gene3D" id="3.10.450.60">
    <property type="match status" value="1"/>
</dbReference>
<dbReference type="PANTHER" id="PTHR11771">
    <property type="entry name" value="LIPOXYGENASE"/>
    <property type="match status" value="1"/>
</dbReference>
<organism evidence="8 9">
    <name type="scientific">Ciona savignyi</name>
    <name type="common">Pacific transparent sea squirt</name>
    <dbReference type="NCBI Taxonomy" id="51511"/>
    <lineage>
        <taxon>Eukaryota</taxon>
        <taxon>Metazoa</taxon>
        <taxon>Chordata</taxon>
        <taxon>Tunicata</taxon>
        <taxon>Ascidiacea</taxon>
        <taxon>Phlebobranchia</taxon>
        <taxon>Cionidae</taxon>
        <taxon>Ciona</taxon>
    </lineage>
</organism>
<keyword evidence="9" id="KW-1185">Reference proteome</keyword>
<dbReference type="SUPFAM" id="SSF48484">
    <property type="entry name" value="Lipoxigenase"/>
    <property type="match status" value="1"/>
</dbReference>
<reference evidence="9" key="1">
    <citation type="submission" date="2003-08" db="EMBL/GenBank/DDBJ databases">
        <authorList>
            <person name="Birren B."/>
            <person name="Nusbaum C."/>
            <person name="Abebe A."/>
            <person name="Abouelleil A."/>
            <person name="Adekoya E."/>
            <person name="Ait-zahra M."/>
            <person name="Allen N."/>
            <person name="Allen T."/>
            <person name="An P."/>
            <person name="Anderson M."/>
            <person name="Anderson S."/>
            <person name="Arachchi H."/>
            <person name="Armbruster J."/>
            <person name="Bachantsang P."/>
            <person name="Baldwin J."/>
            <person name="Barry A."/>
            <person name="Bayul T."/>
            <person name="Blitshsteyn B."/>
            <person name="Bloom T."/>
            <person name="Blye J."/>
            <person name="Boguslavskiy L."/>
            <person name="Borowsky M."/>
            <person name="Boukhgalter B."/>
            <person name="Brunache A."/>
            <person name="Butler J."/>
            <person name="Calixte N."/>
            <person name="Calvo S."/>
            <person name="Camarata J."/>
            <person name="Campo K."/>
            <person name="Chang J."/>
            <person name="Cheshatsang Y."/>
            <person name="Citroen M."/>
            <person name="Collymore A."/>
            <person name="Considine T."/>
            <person name="Cook A."/>
            <person name="Cooke P."/>
            <person name="Corum B."/>
            <person name="Cuomo C."/>
            <person name="David R."/>
            <person name="Dawoe T."/>
            <person name="Degray S."/>
            <person name="Dodge S."/>
            <person name="Dooley K."/>
            <person name="Dorje P."/>
            <person name="Dorjee K."/>
            <person name="Dorris L."/>
            <person name="Duffey N."/>
            <person name="Dupes A."/>
            <person name="Elkins T."/>
            <person name="Engels R."/>
            <person name="Erickson J."/>
            <person name="Farina A."/>
            <person name="Faro S."/>
            <person name="Ferreira P."/>
            <person name="Fischer H."/>
            <person name="Fitzgerald M."/>
            <person name="Foley K."/>
            <person name="Gage D."/>
            <person name="Galagan J."/>
            <person name="Gearin G."/>
            <person name="Gnerre S."/>
            <person name="Gnirke A."/>
            <person name="Goyette A."/>
            <person name="Graham J."/>
            <person name="Grandbois E."/>
            <person name="Gyaltsen K."/>
            <person name="Hafez N."/>
            <person name="Hagopian D."/>
            <person name="Hagos B."/>
            <person name="Hall J."/>
            <person name="Hatcher B."/>
            <person name="Heller A."/>
            <person name="Higgins H."/>
            <person name="Honan T."/>
            <person name="Horn A."/>
            <person name="Houde N."/>
            <person name="Hughes L."/>
            <person name="Hulme W."/>
            <person name="Husby E."/>
            <person name="Iliev I."/>
            <person name="Jaffe D."/>
            <person name="Jones C."/>
            <person name="Kamal M."/>
            <person name="Kamat A."/>
            <person name="Kamvysselis M."/>
            <person name="Karlsson E."/>
            <person name="Kells C."/>
            <person name="Kieu A."/>
            <person name="Kisner P."/>
            <person name="Kodira C."/>
            <person name="Kulbokas E."/>
            <person name="Labutti K."/>
            <person name="Lama D."/>
            <person name="Landers T."/>
            <person name="Leger J."/>
            <person name="Levine S."/>
            <person name="Lewis D."/>
            <person name="Lewis T."/>
            <person name="Lindblad-toh K."/>
            <person name="Liu X."/>
            <person name="Lokyitsang T."/>
            <person name="Lokyitsang Y."/>
            <person name="Lucien O."/>
            <person name="Lui A."/>
            <person name="Ma L.J."/>
            <person name="Mabbitt R."/>
            <person name="Macdonald J."/>
            <person name="Maclean C."/>
            <person name="Major J."/>
            <person name="Manning J."/>
            <person name="Marabella R."/>
            <person name="Maru K."/>
            <person name="Matthews C."/>
            <person name="Mauceli E."/>
            <person name="Mccarthy M."/>
            <person name="Mcdonough S."/>
            <person name="Mcghee T."/>
            <person name="Meldrim J."/>
            <person name="Meneus L."/>
            <person name="Mesirov J."/>
            <person name="Mihalev A."/>
            <person name="Mihova T."/>
            <person name="Mikkelsen T."/>
            <person name="Mlenga V."/>
            <person name="Moru K."/>
            <person name="Mozes J."/>
            <person name="Mulrain L."/>
            <person name="Munson G."/>
            <person name="Naylor J."/>
            <person name="Newes C."/>
            <person name="Nguyen C."/>
            <person name="Nguyen N."/>
            <person name="Nguyen T."/>
            <person name="Nicol R."/>
            <person name="Nielsen C."/>
            <person name="Nizzari M."/>
            <person name="Norbu C."/>
            <person name="Norbu N."/>
            <person name="O'donnell P."/>
            <person name="Okoawo O."/>
            <person name="O'leary S."/>
            <person name="Omotosho B."/>
            <person name="O'neill K."/>
            <person name="Osman S."/>
            <person name="Parker S."/>
            <person name="Perrin D."/>
            <person name="Phunkhang P."/>
            <person name="Piqani B."/>
            <person name="Purcell S."/>
            <person name="Rachupka T."/>
            <person name="Ramasamy U."/>
            <person name="Rameau R."/>
            <person name="Ray V."/>
            <person name="Raymond C."/>
            <person name="Retta R."/>
            <person name="Richardson S."/>
            <person name="Rise C."/>
            <person name="Rodriguez J."/>
            <person name="Rogers J."/>
            <person name="Rogov P."/>
            <person name="Rutman M."/>
            <person name="Schupbach R."/>
            <person name="Seaman C."/>
            <person name="Settipalli S."/>
            <person name="Sharpe T."/>
            <person name="Sheridan J."/>
            <person name="Sherpa N."/>
            <person name="Shi J."/>
            <person name="Smirnov S."/>
            <person name="Smith C."/>
            <person name="Sougnez C."/>
            <person name="Spencer B."/>
            <person name="Stalker J."/>
            <person name="Stange-thomann N."/>
            <person name="Stavropoulos S."/>
            <person name="Stetson K."/>
            <person name="Stone C."/>
            <person name="Stone S."/>
            <person name="Stubbs M."/>
            <person name="Talamas J."/>
            <person name="Tchuinga P."/>
            <person name="Tenzing P."/>
            <person name="Tesfaye S."/>
            <person name="Theodore J."/>
            <person name="Thoulutsang Y."/>
            <person name="Topham K."/>
            <person name="Towey S."/>
            <person name="Tsamla T."/>
            <person name="Tsomo N."/>
            <person name="Vallee D."/>
            <person name="Vassiliev H."/>
            <person name="Venkataraman V."/>
            <person name="Vinson J."/>
            <person name="Vo A."/>
            <person name="Wade C."/>
            <person name="Wang S."/>
            <person name="Wangchuk T."/>
            <person name="Wangdi T."/>
            <person name="Whittaker C."/>
            <person name="Wilkinson J."/>
            <person name="Wu Y."/>
            <person name="Wyman D."/>
            <person name="Yadav S."/>
            <person name="Yang S."/>
            <person name="Yang X."/>
            <person name="Yeager S."/>
            <person name="Yee E."/>
            <person name="Young G."/>
            <person name="Zainoun J."/>
            <person name="Zembeck L."/>
            <person name="Zimmer A."/>
            <person name="Zody M."/>
            <person name="Lander E."/>
        </authorList>
    </citation>
    <scope>NUCLEOTIDE SEQUENCE [LARGE SCALE GENOMIC DNA]</scope>
</reference>
<keyword evidence="4" id="KW-0443">Lipid metabolism</keyword>
<keyword evidence="3" id="KW-0560">Oxidoreductase</keyword>
<dbReference type="InterPro" id="IPR036392">
    <property type="entry name" value="PLAT/LH2_dom_sf"/>
</dbReference>
<dbReference type="Gene3D" id="2.60.60.20">
    <property type="entry name" value="PLAT/LH2 domain"/>
    <property type="match status" value="1"/>
</dbReference>
<dbReference type="InterPro" id="IPR020834">
    <property type="entry name" value="LipOase_CS"/>
</dbReference>
<dbReference type="Ensembl" id="ENSCSAVT00000002102.1">
    <property type="protein sequence ID" value="ENSCSAVP00000002065.1"/>
    <property type="gene ID" value="ENSCSAVG00000001213.1"/>
</dbReference>
<dbReference type="InterPro" id="IPR001024">
    <property type="entry name" value="PLAT/LH2_dom"/>
</dbReference>
<evidence type="ECO:0000256" key="2">
    <source>
        <dbReference type="ARBA" id="ARBA00022964"/>
    </source>
</evidence>
<keyword evidence="1" id="KW-0479">Metal-binding</keyword>
<evidence type="ECO:0000256" key="3">
    <source>
        <dbReference type="ARBA" id="ARBA00023002"/>
    </source>
</evidence>
<evidence type="ECO:0000259" key="6">
    <source>
        <dbReference type="PROSITE" id="PS50095"/>
    </source>
</evidence>
<dbReference type="InterPro" id="IPR013819">
    <property type="entry name" value="LipOase_C"/>
</dbReference>
<feature type="domain" description="Lipoxygenase" evidence="7">
    <location>
        <begin position="101"/>
        <end position="652"/>
    </location>
</feature>
<evidence type="ECO:0000259" key="7">
    <source>
        <dbReference type="PROSITE" id="PS51393"/>
    </source>
</evidence>
<dbReference type="InParanoid" id="H2Y9R7"/>
<feature type="domain" description="PLAT" evidence="6">
    <location>
        <begin position="1"/>
        <end position="102"/>
    </location>
</feature>
<dbReference type="PROSITE" id="PS50095">
    <property type="entry name" value="PLAT"/>
    <property type="match status" value="1"/>
</dbReference>
<dbReference type="GeneTree" id="ENSGT00940000165874"/>
<evidence type="ECO:0008006" key="10">
    <source>
        <dbReference type="Google" id="ProtNLM"/>
    </source>
</evidence>
<dbReference type="PROSITE" id="PS00081">
    <property type="entry name" value="LIPOXYGENASE_2"/>
    <property type="match status" value="1"/>
</dbReference>
<dbReference type="Pfam" id="PF01477">
    <property type="entry name" value="PLAT"/>
    <property type="match status" value="1"/>
</dbReference>
<dbReference type="PROSITE" id="PS51393">
    <property type="entry name" value="LIPOXYGENASE_3"/>
    <property type="match status" value="1"/>
</dbReference>
<protein>
    <recommendedName>
        <fullName evidence="10">Lipoxygenase domain-containing protein</fullName>
    </recommendedName>
</protein>
<comment type="caution">
    <text evidence="5">Lacks conserved residue(s) required for the propagation of feature annotation.</text>
</comment>
<evidence type="ECO:0000313" key="8">
    <source>
        <dbReference type="Ensembl" id="ENSCSAVP00000002065.1"/>
    </source>
</evidence>
<dbReference type="GO" id="GO:0034440">
    <property type="term" value="P:lipid oxidation"/>
    <property type="evidence" value="ECO:0007669"/>
    <property type="project" value="InterPro"/>
</dbReference>
<dbReference type="Pfam" id="PF00305">
    <property type="entry name" value="Lipoxygenase"/>
    <property type="match status" value="1"/>
</dbReference>
<evidence type="ECO:0000313" key="9">
    <source>
        <dbReference type="Proteomes" id="UP000007875"/>
    </source>
</evidence>
<dbReference type="GO" id="GO:0016702">
    <property type="term" value="F:oxidoreductase activity, acting on single donors with incorporation of molecular oxygen, incorporation of two atoms of oxygen"/>
    <property type="evidence" value="ECO:0007669"/>
    <property type="project" value="InterPro"/>
</dbReference>
<dbReference type="STRING" id="51511.ENSCSAVP00000002065"/>
<proteinExistence type="predicted"/>
<name>H2Y9R7_CIOSA</name>